<dbReference type="eggNOG" id="KOG0118">
    <property type="taxonomic scope" value="Eukaryota"/>
</dbReference>
<feature type="region of interest" description="Disordered" evidence="13">
    <location>
        <begin position="159"/>
        <end position="187"/>
    </location>
</feature>
<dbReference type="InterPro" id="IPR012677">
    <property type="entry name" value="Nucleotide-bd_a/b_plait_sf"/>
</dbReference>
<evidence type="ECO:0000256" key="10">
    <source>
        <dbReference type="ARBA" id="ARBA00023242"/>
    </source>
</evidence>
<dbReference type="Pfam" id="PF16131">
    <property type="entry name" value="Torus"/>
    <property type="match status" value="1"/>
</dbReference>
<feature type="domain" description="C3H1-type" evidence="15">
    <location>
        <begin position="235"/>
        <end position="262"/>
    </location>
</feature>
<dbReference type="GO" id="GO:0006397">
    <property type="term" value="P:mRNA processing"/>
    <property type="evidence" value="ECO:0007669"/>
    <property type="project" value="UniProtKB-KW"/>
</dbReference>
<keyword evidence="3" id="KW-0507">mRNA processing</keyword>
<feature type="compositionally biased region" description="Polar residues" evidence="13">
    <location>
        <begin position="53"/>
        <end position="86"/>
    </location>
</feature>
<evidence type="ECO:0000256" key="1">
    <source>
        <dbReference type="ARBA" id="ARBA00004123"/>
    </source>
</evidence>
<dbReference type="GO" id="GO:0036002">
    <property type="term" value="F:pre-mRNA binding"/>
    <property type="evidence" value="ECO:0007669"/>
    <property type="project" value="TreeGrafter"/>
</dbReference>
<feature type="region of interest" description="Disordered" evidence="13">
    <location>
        <begin position="50"/>
        <end position="147"/>
    </location>
</feature>
<evidence type="ECO:0000256" key="2">
    <source>
        <dbReference type="ARBA" id="ARBA00008024"/>
    </source>
</evidence>
<feature type="compositionally biased region" description="Basic and acidic residues" evidence="13">
    <location>
        <begin position="425"/>
        <end position="441"/>
    </location>
</feature>
<dbReference type="Pfam" id="PF00076">
    <property type="entry name" value="RRM_1"/>
    <property type="match status" value="1"/>
</dbReference>
<dbReference type="EMBL" id="KZ155838">
    <property type="protein sequence ID" value="OUS42781.1"/>
    <property type="molecule type" value="Genomic_DNA"/>
</dbReference>
<dbReference type="GO" id="GO:0008270">
    <property type="term" value="F:zinc ion binding"/>
    <property type="evidence" value="ECO:0007669"/>
    <property type="project" value="UniProtKB-KW"/>
</dbReference>
<gene>
    <name evidence="16" type="ORF">BE221DRAFT_162702</name>
</gene>
<evidence type="ECO:0000259" key="14">
    <source>
        <dbReference type="PROSITE" id="PS50102"/>
    </source>
</evidence>
<protein>
    <submittedName>
        <fullName evidence="16">Putative cell cycle control protein cwf2</fullName>
    </submittedName>
</protein>
<keyword evidence="5" id="KW-0747">Spliceosome</keyword>
<dbReference type="InterPro" id="IPR039171">
    <property type="entry name" value="Cwc2/Slt11"/>
</dbReference>
<organism evidence="16">
    <name type="scientific">Ostreococcus tauri</name>
    <name type="common">Marine green alga</name>
    <dbReference type="NCBI Taxonomy" id="70448"/>
    <lineage>
        <taxon>Eukaryota</taxon>
        <taxon>Viridiplantae</taxon>
        <taxon>Chlorophyta</taxon>
        <taxon>Mamiellophyceae</taxon>
        <taxon>Mamiellales</taxon>
        <taxon>Bathycoccaceae</taxon>
        <taxon>Ostreococcus</taxon>
    </lineage>
</organism>
<dbReference type="PROSITE" id="PS50103">
    <property type="entry name" value="ZF_C3H1"/>
    <property type="match status" value="1"/>
</dbReference>
<keyword evidence="8 11" id="KW-0694">RNA-binding</keyword>
<dbReference type="PANTHER" id="PTHR14089">
    <property type="entry name" value="PRE-MRNA-SPLICING FACTOR RBM22"/>
    <property type="match status" value="1"/>
</dbReference>
<dbReference type="RefSeq" id="XP_003074253.2">
    <property type="nucleotide sequence ID" value="XM_003074207.2"/>
</dbReference>
<dbReference type="KEGG" id="ota:OT_ostta01g01950"/>
<evidence type="ECO:0000256" key="8">
    <source>
        <dbReference type="ARBA" id="ARBA00022884"/>
    </source>
</evidence>
<dbReference type="GO" id="GO:0000974">
    <property type="term" value="C:Prp19 complex"/>
    <property type="evidence" value="ECO:0007669"/>
    <property type="project" value="TreeGrafter"/>
</dbReference>
<accession>A0A1Y5HZR1</accession>
<evidence type="ECO:0000256" key="5">
    <source>
        <dbReference type="ARBA" id="ARBA00022728"/>
    </source>
</evidence>
<proteinExistence type="inferred from homology"/>
<dbReference type="GO" id="GO:0071006">
    <property type="term" value="C:U2-type catalytic step 1 spliceosome"/>
    <property type="evidence" value="ECO:0007669"/>
    <property type="project" value="TreeGrafter"/>
</dbReference>
<feature type="domain" description="RRM" evidence="14">
    <location>
        <begin position="303"/>
        <end position="383"/>
    </location>
</feature>
<dbReference type="GO" id="GO:0017070">
    <property type="term" value="F:U6 snRNA binding"/>
    <property type="evidence" value="ECO:0007669"/>
    <property type="project" value="TreeGrafter"/>
</dbReference>
<keyword evidence="7 12" id="KW-0862">Zinc</keyword>
<dbReference type="Gene3D" id="3.30.70.330">
    <property type="match status" value="1"/>
</dbReference>
<dbReference type="InterPro" id="IPR032297">
    <property type="entry name" value="Torus"/>
</dbReference>
<evidence type="ECO:0000256" key="9">
    <source>
        <dbReference type="ARBA" id="ARBA00023187"/>
    </source>
</evidence>
<keyword evidence="9" id="KW-0508">mRNA splicing</keyword>
<comment type="subcellular location">
    <subcellularLocation>
        <location evidence="1">Nucleus</location>
    </subcellularLocation>
</comment>
<evidence type="ECO:0000256" key="4">
    <source>
        <dbReference type="ARBA" id="ARBA00022723"/>
    </source>
</evidence>
<dbReference type="PROSITE" id="PS50102">
    <property type="entry name" value="RRM"/>
    <property type="match status" value="1"/>
</dbReference>
<dbReference type="OrthoDB" id="10251848at2759"/>
<dbReference type="GO" id="GO:0071007">
    <property type="term" value="C:U2-type catalytic step 2 spliceosome"/>
    <property type="evidence" value="ECO:0007669"/>
    <property type="project" value="TreeGrafter"/>
</dbReference>
<evidence type="ECO:0000259" key="15">
    <source>
        <dbReference type="PROSITE" id="PS50103"/>
    </source>
</evidence>
<feature type="compositionally biased region" description="Acidic residues" evidence="13">
    <location>
        <begin position="451"/>
        <end position="462"/>
    </location>
</feature>
<dbReference type="AlphaFoldDB" id="A0A1Y5HZR1"/>
<keyword evidence="4 12" id="KW-0479">Metal-binding</keyword>
<keyword evidence="6 12" id="KW-0863">Zinc-finger</keyword>
<feature type="region of interest" description="Disordered" evidence="13">
    <location>
        <begin position="1"/>
        <end position="21"/>
    </location>
</feature>
<dbReference type="SUPFAM" id="SSF54928">
    <property type="entry name" value="RNA-binding domain, RBD"/>
    <property type="match status" value="1"/>
</dbReference>
<dbReference type="OMA" id="KHHTERD"/>
<dbReference type="GO" id="GO:0008380">
    <property type="term" value="P:RNA splicing"/>
    <property type="evidence" value="ECO:0007669"/>
    <property type="project" value="UniProtKB-KW"/>
</dbReference>
<dbReference type="InterPro" id="IPR000504">
    <property type="entry name" value="RRM_dom"/>
</dbReference>
<comment type="similarity">
    <text evidence="2">Belongs to the RRM CWC2 family.</text>
</comment>
<evidence type="ECO:0000256" key="7">
    <source>
        <dbReference type="ARBA" id="ARBA00022833"/>
    </source>
</evidence>
<evidence type="ECO:0000256" key="3">
    <source>
        <dbReference type="ARBA" id="ARBA00022664"/>
    </source>
</evidence>
<evidence type="ECO:0000256" key="11">
    <source>
        <dbReference type="PROSITE-ProRule" id="PRU00176"/>
    </source>
</evidence>
<name>A0A1Y5HZR1_OSTTA</name>
<dbReference type="InterPro" id="IPR000571">
    <property type="entry name" value="Znf_CCCH"/>
</dbReference>
<feature type="zinc finger region" description="C3H1-type" evidence="12">
    <location>
        <begin position="235"/>
        <end position="262"/>
    </location>
</feature>
<reference evidence="16" key="1">
    <citation type="submission" date="2017-04" db="EMBL/GenBank/DDBJ databases">
        <title>Population genomics of picophytoplankton unveils novel chromosome hypervariability.</title>
        <authorList>
            <consortium name="DOE Joint Genome Institute"/>
            <person name="Blanc-Mathieu R."/>
            <person name="Krasovec M."/>
            <person name="Hebrard M."/>
            <person name="Yau S."/>
            <person name="Desgranges E."/>
            <person name="Martin J."/>
            <person name="Schackwitz W."/>
            <person name="Kuo A."/>
            <person name="Salin G."/>
            <person name="Donnadieu C."/>
            <person name="Desdevises Y."/>
            <person name="Sanchez-Ferandin S."/>
            <person name="Moreau H."/>
            <person name="Rivals E."/>
            <person name="Grigoriev I.V."/>
            <person name="Grimsley N."/>
            <person name="Eyre-Walker A."/>
            <person name="Piganeau G."/>
        </authorList>
    </citation>
    <scope>NUCLEOTIDE SEQUENCE [LARGE SCALE GENOMIC DNA]</scope>
    <source>
        <strain evidence="16">RCC 1115</strain>
    </source>
</reference>
<dbReference type="Proteomes" id="UP000195557">
    <property type="component" value="Unassembled WGS sequence"/>
</dbReference>
<keyword evidence="10" id="KW-0539">Nucleus</keyword>
<evidence type="ECO:0000256" key="12">
    <source>
        <dbReference type="PROSITE-ProRule" id="PRU00723"/>
    </source>
</evidence>
<evidence type="ECO:0000313" key="16">
    <source>
        <dbReference type="EMBL" id="OUS42781.1"/>
    </source>
</evidence>
<dbReference type="PANTHER" id="PTHR14089:SF2">
    <property type="entry name" value="PRE-MRNA-SPLICING FACTOR CWC2"/>
    <property type="match status" value="1"/>
</dbReference>
<feature type="region of interest" description="Disordered" evidence="13">
    <location>
        <begin position="425"/>
        <end position="462"/>
    </location>
</feature>
<evidence type="ECO:0000256" key="13">
    <source>
        <dbReference type="SAM" id="MobiDB-lite"/>
    </source>
</evidence>
<dbReference type="InterPro" id="IPR035979">
    <property type="entry name" value="RBD_domain_sf"/>
</dbReference>
<evidence type="ECO:0000256" key="6">
    <source>
        <dbReference type="ARBA" id="ARBA00022771"/>
    </source>
</evidence>
<sequence length="462" mass="50992">MESPRASPVMTRTRARARRSPVSSSFVRTLITHVPSCTSVARRTLCVAHDAPSPSTTCAAPTSRADASSSTVRNASSFESFTSSRVPPSFAPERSPEREGPGNPSRPSMGAAETYAGKRPPPPPPRRAEKRAREDDGDGAAFELPVEDGVDFSMKMWTREGERASKSRPARTQYDPETGPRIRHRSDDAKGDFNVWWGKHATASGSTARDFNSAVKATTRCAPILDAGVTKGDGNGTSSVCVHFARGCCTVGAACEYLHRLPTAFDDATNHMMYDIFGRPKHHTERDDNGGTGSYMRIGRTLYMFFGGAVDPKWGARKVYEEVANQFGEFGPIEDVTVKFERRFAFVRYKFRASAEFAKEAMAGQTLWTDDSAEPLNVRWANDDPNPIAIVRVANEQEEKVRDMFLRSEKAQELLRRERMKMKGELAFEDGSEGKDGKSALDEAPVSFDPADYDEAEDDSKE</sequence>